<protein>
    <submittedName>
        <fullName evidence="1">Uncharacterized protein</fullName>
    </submittedName>
</protein>
<accession>A0AAJ5C6J6</accession>
<organism evidence="1 2">
    <name type="scientific">Melanopsichium pennsylvanicum</name>
    <dbReference type="NCBI Taxonomy" id="63383"/>
    <lineage>
        <taxon>Eukaryota</taxon>
        <taxon>Fungi</taxon>
        <taxon>Dikarya</taxon>
        <taxon>Basidiomycota</taxon>
        <taxon>Ustilaginomycotina</taxon>
        <taxon>Ustilaginomycetes</taxon>
        <taxon>Ustilaginales</taxon>
        <taxon>Ustilaginaceae</taxon>
        <taxon>Melanopsichium</taxon>
    </lineage>
</organism>
<keyword evidence="2" id="KW-1185">Reference proteome</keyword>
<evidence type="ECO:0000313" key="1">
    <source>
        <dbReference type="EMBL" id="SNX85559.1"/>
    </source>
</evidence>
<evidence type="ECO:0000313" key="2">
    <source>
        <dbReference type="Proteomes" id="UP001294444"/>
    </source>
</evidence>
<comment type="caution">
    <text evidence="1">The sequence shown here is derived from an EMBL/GenBank/DDBJ whole genome shotgun (WGS) entry which is preliminary data.</text>
</comment>
<name>A0AAJ5C6J6_9BASI</name>
<reference evidence="1" key="1">
    <citation type="submission" date="2023-10" db="EMBL/GenBank/DDBJ databases">
        <authorList>
            <person name="Guldener U."/>
        </authorList>
    </citation>
    <scope>NUCLEOTIDE SEQUENCE</scope>
    <source>
        <strain evidence="1">Mp4</strain>
    </source>
</reference>
<dbReference type="Proteomes" id="UP001294444">
    <property type="component" value="Unassembled WGS sequence"/>
</dbReference>
<dbReference type="EMBL" id="OAPG01000010">
    <property type="protein sequence ID" value="SNX85559.1"/>
    <property type="molecule type" value="Genomic_DNA"/>
</dbReference>
<dbReference type="AlphaFoldDB" id="A0AAJ5C6J6"/>
<proteinExistence type="predicted"/>
<sequence length="167" mass="18681">MRVTKRCPQEANPHKMQPSFRISVTDLGANEILGQATLAKASSRDKSHRDDGCLFQCHALRERLKVLNARPRVIVRKPYQKSCVLGNNLCFPSMIANLRINRLLKLSRHDAWSGTAVPTIIAHTMDLSSQQPAIATCFAIPKCVPLAGQLLNRASLLSTLDVRWWAR</sequence>
<gene>
    <name evidence="1" type="ORF">MEPE_04268</name>
</gene>